<dbReference type="Gene3D" id="1.25.40.570">
    <property type="match status" value="1"/>
</dbReference>
<dbReference type="InterPro" id="IPR050871">
    <property type="entry name" value="26S_Proteasome/COP9_Components"/>
</dbReference>
<dbReference type="SUPFAM" id="SSF46785">
    <property type="entry name" value="Winged helix' DNA-binding domain"/>
    <property type="match status" value="1"/>
</dbReference>
<name>A0A9P6WG04_9ASCO</name>
<dbReference type="Proteomes" id="UP000697127">
    <property type="component" value="Unassembled WGS sequence"/>
</dbReference>
<organism evidence="4 5">
    <name type="scientific">Pichia californica</name>
    <dbReference type="NCBI Taxonomy" id="460514"/>
    <lineage>
        <taxon>Eukaryota</taxon>
        <taxon>Fungi</taxon>
        <taxon>Dikarya</taxon>
        <taxon>Ascomycota</taxon>
        <taxon>Saccharomycotina</taxon>
        <taxon>Pichiomycetes</taxon>
        <taxon>Pichiales</taxon>
        <taxon>Pichiaceae</taxon>
        <taxon>Pichia</taxon>
    </lineage>
</organism>
<evidence type="ECO:0000313" key="5">
    <source>
        <dbReference type="Proteomes" id="UP000697127"/>
    </source>
</evidence>
<evidence type="ECO:0000259" key="3">
    <source>
        <dbReference type="PROSITE" id="PS50250"/>
    </source>
</evidence>
<evidence type="ECO:0000256" key="1">
    <source>
        <dbReference type="ARBA" id="ARBA00007454"/>
    </source>
</evidence>
<dbReference type="InterPro" id="IPR040780">
    <property type="entry name" value="Rpn6_C_helix"/>
</dbReference>
<gene>
    <name evidence="4" type="primary">RPN6</name>
    <name evidence="4" type="ORF">C6P40_003928</name>
</gene>
<proteinExistence type="inferred from homology"/>
<sequence>MTIPSIIEAKQEVEHQNYSKAEQIYNEILNIDITKLDSYSRSKTEKLVEQQENSIIGLSEIFFIQEDEIKLSNLIKKSFEIMRGSFAKSKTAKIIKHLLDTIEKSYKWKKFQDNSLNLKENSIDLSINLTKDCIEWSTQENRIFLKQSLQIRLALLYYNKNNFNESLKIINPLISEFKKLDDKSSLVDVQLLESKNYFQLKNNAKSRASLTSARTSANSIYCPSSVQAELDLMSGILNAQDKDFKTAYSYFYEAFENYQLHEVKGNLTKIEGKKEKQEKQDEEDGKSIKVLKYMILCKIMIGQIDDINSLLKQKACQPFINKKEIEAMKSVSKSYNNRSLKDLEDSLKFYNKELTLDPIIRSHLSDLYDSLFQKNLLKLIEPYSCIEINHVCSMIGLPKDVIESKLSNMILDKIFYGVLDQGNGWLIVYDEPVKDESYNFSLEIIKEMSTAVDLLYEKASSLD</sequence>
<comment type="caution">
    <text evidence="4">The sequence shown here is derived from an EMBL/GenBank/DDBJ whole genome shotgun (WGS) entry which is preliminary data.</text>
</comment>
<dbReference type="EMBL" id="PUHW01000476">
    <property type="protein sequence ID" value="KAG0686499.1"/>
    <property type="molecule type" value="Genomic_DNA"/>
</dbReference>
<dbReference type="GO" id="GO:0008541">
    <property type="term" value="C:proteasome regulatory particle, lid subcomplex"/>
    <property type="evidence" value="ECO:0007669"/>
    <property type="project" value="UniProtKB-ARBA"/>
</dbReference>
<protein>
    <submittedName>
        <fullName evidence="4">26S proteasome regulatory subunit rpn6</fullName>
    </submittedName>
</protein>
<dbReference type="Pfam" id="PF18503">
    <property type="entry name" value="RPN6_C_helix"/>
    <property type="match status" value="1"/>
</dbReference>
<dbReference type="AlphaFoldDB" id="A0A9P6WG04"/>
<dbReference type="InterPro" id="IPR036390">
    <property type="entry name" value="WH_DNA-bd_sf"/>
</dbReference>
<dbReference type="InterPro" id="IPR011990">
    <property type="entry name" value="TPR-like_helical_dom_sf"/>
</dbReference>
<dbReference type="Pfam" id="PF18055">
    <property type="entry name" value="RPN6_N"/>
    <property type="match status" value="1"/>
</dbReference>
<dbReference type="InterPro" id="IPR040773">
    <property type="entry name" value="Rpn6_N"/>
</dbReference>
<feature type="domain" description="PCI" evidence="3">
    <location>
        <begin position="261"/>
        <end position="433"/>
    </location>
</feature>
<dbReference type="PANTHER" id="PTHR10678">
    <property type="entry name" value="26S PROTEASOME NON-ATPASE REGULATORY SUBUNIT 11/COP9 SIGNALOSOME COMPLEX SUBUNIT 2"/>
    <property type="match status" value="1"/>
</dbReference>
<reference evidence="4" key="1">
    <citation type="submission" date="2020-11" db="EMBL/GenBank/DDBJ databases">
        <title>Kefir isolates.</title>
        <authorList>
            <person name="Marcisauskas S."/>
            <person name="Kim Y."/>
            <person name="Blasche S."/>
        </authorList>
    </citation>
    <scope>NUCLEOTIDE SEQUENCE</scope>
    <source>
        <strain evidence="4">Olga-1</strain>
    </source>
</reference>
<evidence type="ECO:0000256" key="2">
    <source>
        <dbReference type="ARBA" id="ARBA00022942"/>
    </source>
</evidence>
<keyword evidence="5" id="KW-1185">Reference proteome</keyword>
<dbReference type="SUPFAM" id="SSF48452">
    <property type="entry name" value="TPR-like"/>
    <property type="match status" value="1"/>
</dbReference>
<dbReference type="SMART" id="SM00088">
    <property type="entry name" value="PINT"/>
    <property type="match status" value="1"/>
</dbReference>
<comment type="similarity">
    <text evidence="1">Belongs to the proteasome subunit S9 family.</text>
</comment>
<dbReference type="Pfam" id="PF01399">
    <property type="entry name" value="PCI"/>
    <property type="match status" value="1"/>
</dbReference>
<keyword evidence="2 4" id="KW-0647">Proteasome</keyword>
<dbReference type="OrthoDB" id="1418352at2759"/>
<accession>A0A9P6WG04</accession>
<dbReference type="SMART" id="SM00753">
    <property type="entry name" value="PAM"/>
    <property type="match status" value="1"/>
</dbReference>
<evidence type="ECO:0000313" key="4">
    <source>
        <dbReference type="EMBL" id="KAG0686499.1"/>
    </source>
</evidence>
<dbReference type="PROSITE" id="PS50250">
    <property type="entry name" value="PCI"/>
    <property type="match status" value="1"/>
</dbReference>
<dbReference type="InterPro" id="IPR000717">
    <property type="entry name" value="PCI_dom"/>
</dbReference>